<proteinExistence type="predicted"/>
<dbReference type="Gene3D" id="3.10.350.10">
    <property type="entry name" value="LysM domain"/>
    <property type="match status" value="1"/>
</dbReference>
<dbReference type="InterPro" id="IPR018392">
    <property type="entry name" value="LysM"/>
</dbReference>
<dbReference type="GeneID" id="14011606"/>
<sequence>MIFRHSRFEGAYVFQDVNNPEIMFLDPLRERQFSEAKEDFIIEIQQGDRLDLIAKSLYGDEQLEWVLLDANPNYNTPFDVKPGDQIVVPLPQRVMYNV</sequence>
<dbReference type="RefSeq" id="YP_007005938.1">
    <property type="nucleotide sequence ID" value="NC_019515.1"/>
</dbReference>
<organism evidence="2 3">
    <name type="scientific">Bacillus phage BCD7</name>
    <dbReference type="NCBI Taxonomy" id="1136534"/>
    <lineage>
        <taxon>Viruses</taxon>
        <taxon>Duplodnaviria</taxon>
        <taxon>Heunggongvirae</taxon>
        <taxon>Uroviricota</taxon>
        <taxon>Caudoviricetes</taxon>
        <taxon>Becedseptimavirus</taxon>
        <taxon>Becedseptimavirus BCD7</taxon>
    </lineage>
</organism>
<dbReference type="Proteomes" id="UP000006298">
    <property type="component" value="Segment"/>
</dbReference>
<feature type="domain" description="LysM" evidence="1">
    <location>
        <begin position="40"/>
        <end position="88"/>
    </location>
</feature>
<accession>J9PV90</accession>
<evidence type="ECO:0000313" key="2">
    <source>
        <dbReference type="EMBL" id="AEZ50534.1"/>
    </source>
</evidence>
<dbReference type="PROSITE" id="PS51782">
    <property type="entry name" value="LYSM"/>
    <property type="match status" value="1"/>
</dbReference>
<dbReference type="EMBL" id="JN712910">
    <property type="protein sequence ID" value="AEZ50534.1"/>
    <property type="molecule type" value="Genomic_DNA"/>
</dbReference>
<reference evidence="2 3" key="1">
    <citation type="submission" date="2011-09" db="EMBL/GenBank/DDBJ databases">
        <title>Complete Genome Sequence of Bacillus cereus Bacteriophage BCD7.</title>
        <authorList>
            <person name="Lee J.-H."/>
            <person name="Shin H."/>
            <person name="Son B."/>
            <person name="Ryu S."/>
        </authorList>
    </citation>
    <scope>NUCLEOTIDE SEQUENCE [LARGE SCALE GENOMIC DNA]</scope>
</reference>
<keyword evidence="3" id="KW-1185">Reference proteome</keyword>
<dbReference type="KEGG" id="vg:14011606"/>
<gene>
    <name evidence="2" type="ORF">BCD7_0087</name>
</gene>
<name>J9PV90_9CAUD</name>
<evidence type="ECO:0000313" key="3">
    <source>
        <dbReference type="Proteomes" id="UP000006298"/>
    </source>
</evidence>
<dbReference type="InterPro" id="IPR036779">
    <property type="entry name" value="LysM_dom_sf"/>
</dbReference>
<protein>
    <recommendedName>
        <fullName evidence="1">LysM domain-containing protein</fullName>
    </recommendedName>
</protein>
<evidence type="ECO:0000259" key="1">
    <source>
        <dbReference type="PROSITE" id="PS51782"/>
    </source>
</evidence>